<dbReference type="InParanoid" id="A0A2J7PD75"/>
<dbReference type="Pfam" id="PF13679">
    <property type="entry name" value="Methyltransf_32"/>
    <property type="match status" value="1"/>
</dbReference>
<dbReference type="InterPro" id="IPR052220">
    <property type="entry name" value="METTL25"/>
</dbReference>
<reference evidence="2 3" key="1">
    <citation type="submission" date="2017-12" db="EMBL/GenBank/DDBJ databases">
        <title>Hemimetabolous genomes reveal molecular basis of termite eusociality.</title>
        <authorList>
            <person name="Harrison M.C."/>
            <person name="Jongepier E."/>
            <person name="Robertson H.M."/>
            <person name="Arning N."/>
            <person name="Bitard-Feildel T."/>
            <person name="Chao H."/>
            <person name="Childers C.P."/>
            <person name="Dinh H."/>
            <person name="Doddapaneni H."/>
            <person name="Dugan S."/>
            <person name="Gowin J."/>
            <person name="Greiner C."/>
            <person name="Han Y."/>
            <person name="Hu H."/>
            <person name="Hughes D.S.T."/>
            <person name="Huylmans A.-K."/>
            <person name="Kemena C."/>
            <person name="Kremer L.P.M."/>
            <person name="Lee S.L."/>
            <person name="Lopez-Ezquerra A."/>
            <person name="Mallet L."/>
            <person name="Monroy-Kuhn J.M."/>
            <person name="Moser A."/>
            <person name="Murali S.C."/>
            <person name="Muzny D.M."/>
            <person name="Otani S."/>
            <person name="Piulachs M.-D."/>
            <person name="Poelchau M."/>
            <person name="Qu J."/>
            <person name="Schaub F."/>
            <person name="Wada-Katsumata A."/>
            <person name="Worley K.C."/>
            <person name="Xie Q."/>
            <person name="Ylla G."/>
            <person name="Poulsen M."/>
            <person name="Gibbs R.A."/>
            <person name="Schal C."/>
            <person name="Richards S."/>
            <person name="Belles X."/>
            <person name="Korb J."/>
            <person name="Bornberg-Bauer E."/>
        </authorList>
    </citation>
    <scope>NUCLEOTIDE SEQUENCE [LARGE SCALE GENOMIC DNA]</scope>
    <source>
        <tissue evidence="2">Whole body</tissue>
    </source>
</reference>
<dbReference type="SUPFAM" id="SSF53335">
    <property type="entry name" value="S-adenosyl-L-methionine-dependent methyltransferases"/>
    <property type="match status" value="1"/>
</dbReference>
<keyword evidence="3" id="KW-1185">Reference proteome</keyword>
<name>A0A2J7PD75_9NEOP</name>
<dbReference type="EMBL" id="NEVH01026393">
    <property type="protein sequence ID" value="PNF14281.1"/>
    <property type="molecule type" value="Genomic_DNA"/>
</dbReference>
<feature type="domain" description="Methyltransferase" evidence="1">
    <location>
        <begin position="111"/>
        <end position="330"/>
    </location>
</feature>
<proteinExistence type="predicted"/>
<dbReference type="Proteomes" id="UP000235965">
    <property type="component" value="Unassembled WGS sequence"/>
</dbReference>
<organism evidence="2 3">
    <name type="scientific">Cryptotermes secundus</name>
    <dbReference type="NCBI Taxonomy" id="105785"/>
    <lineage>
        <taxon>Eukaryota</taxon>
        <taxon>Metazoa</taxon>
        <taxon>Ecdysozoa</taxon>
        <taxon>Arthropoda</taxon>
        <taxon>Hexapoda</taxon>
        <taxon>Insecta</taxon>
        <taxon>Pterygota</taxon>
        <taxon>Neoptera</taxon>
        <taxon>Polyneoptera</taxon>
        <taxon>Dictyoptera</taxon>
        <taxon>Blattodea</taxon>
        <taxon>Blattoidea</taxon>
        <taxon>Termitoidae</taxon>
        <taxon>Kalotermitidae</taxon>
        <taxon>Cryptotermitinae</taxon>
        <taxon>Cryptotermes</taxon>
    </lineage>
</organism>
<dbReference type="AlphaFoldDB" id="A0A2J7PD75"/>
<sequence length="531" mass="60068">MLVPPGYADYSSYFSEVLSFLREYSWVYNFPVTELLVQDVLKQIPMEWSTALLSLTYQQLNILPQGFVMDDWPPSLIHFCHQCQMLKIPTQRVIEHRPELPDKIRRGLTPKKQHEIVSLAALISAECSAYGITQVLDMGAGLGYLGQLLHHCYGFHVLGLEVEAERVKTASRRQESMCPSSAVKYLTFSISSESCHFIENEIQNSMRGISNCKCGALKIQSHEYGIMNKWHSPDVCIGGGEQCSVDMSDYNSEVVNGSTYVCSKEPADEERMFSPSLGSDNCLLGPSTTSLCMTGLHTCGDLSVDAIRLFFQLVSTKLLVMVPCCYHKMSLTKDTAMTEEKFFNFPLSSSLCHLIHSSTFCDSSRFLRRPFLRLASQETATRWQQWSEEDHKEHSLQVMARAVLQLYAHDEDLVLKKKCRRAVRKTSRSTFDSFMDDALKRYRFVSKTSENHYDHSTSLCKVSELWNHHKASCHLAEIVTGLQMAVQGVAESFILADRAAYLQEHAVPSVEIVKVMNDCVSPRCLALVARK</sequence>
<dbReference type="OrthoDB" id="10258156at2759"/>
<dbReference type="InterPro" id="IPR029063">
    <property type="entry name" value="SAM-dependent_MTases_sf"/>
</dbReference>
<protein>
    <recommendedName>
        <fullName evidence="1">Methyltransferase domain-containing protein</fullName>
    </recommendedName>
</protein>
<evidence type="ECO:0000259" key="1">
    <source>
        <dbReference type="Pfam" id="PF13679"/>
    </source>
</evidence>
<dbReference type="STRING" id="105785.A0A2J7PD75"/>
<dbReference type="PANTHER" id="PTHR12496">
    <property type="entry name" value="CGI-41 METHYLTRANSFERASE"/>
    <property type="match status" value="1"/>
</dbReference>
<accession>A0A2J7PD75</accession>
<comment type="caution">
    <text evidence="2">The sequence shown here is derived from an EMBL/GenBank/DDBJ whole genome shotgun (WGS) entry which is preliminary data.</text>
</comment>
<evidence type="ECO:0000313" key="2">
    <source>
        <dbReference type="EMBL" id="PNF14281.1"/>
    </source>
</evidence>
<gene>
    <name evidence="2" type="ORF">B7P43_G07094</name>
</gene>
<dbReference type="Gene3D" id="3.40.50.150">
    <property type="entry name" value="Vaccinia Virus protein VP39"/>
    <property type="match status" value="1"/>
</dbReference>
<dbReference type="PANTHER" id="PTHR12496:SF0">
    <property type="entry name" value="METHYLTRANSFERASE DOMAIN-CONTAINING PROTEIN"/>
    <property type="match status" value="1"/>
</dbReference>
<dbReference type="InterPro" id="IPR025714">
    <property type="entry name" value="Methyltranfer_dom"/>
</dbReference>
<evidence type="ECO:0000313" key="3">
    <source>
        <dbReference type="Proteomes" id="UP000235965"/>
    </source>
</evidence>